<dbReference type="AlphaFoldDB" id="A0A9N7U3V5"/>
<gene>
    <name evidence="2" type="ORF">PLEPLA_LOCUS11723</name>
</gene>
<sequence>MHSMYHGLQVHQCEGAVPPQHQQGLAVLVSLEAGNGVHAKTWLICDQPPSDTPLPATTTARHLPAGPPRSPPRADHAAAGVRELSGSSLFLCDGGE</sequence>
<protein>
    <submittedName>
        <fullName evidence="2">Uncharacterized protein</fullName>
    </submittedName>
</protein>
<feature type="region of interest" description="Disordered" evidence="1">
    <location>
        <begin position="48"/>
        <end position="78"/>
    </location>
</feature>
<name>A0A9N7U3V5_PLEPL</name>
<evidence type="ECO:0000313" key="3">
    <source>
        <dbReference type="Proteomes" id="UP001153269"/>
    </source>
</evidence>
<keyword evidence="3" id="KW-1185">Reference proteome</keyword>
<comment type="caution">
    <text evidence="2">The sequence shown here is derived from an EMBL/GenBank/DDBJ whole genome shotgun (WGS) entry which is preliminary data.</text>
</comment>
<proteinExistence type="predicted"/>
<accession>A0A9N7U3V5</accession>
<reference evidence="2" key="1">
    <citation type="submission" date="2020-03" db="EMBL/GenBank/DDBJ databases">
        <authorList>
            <person name="Weist P."/>
        </authorList>
    </citation>
    <scope>NUCLEOTIDE SEQUENCE</scope>
</reference>
<dbReference type="Proteomes" id="UP001153269">
    <property type="component" value="Unassembled WGS sequence"/>
</dbReference>
<evidence type="ECO:0000313" key="2">
    <source>
        <dbReference type="EMBL" id="CAB1423802.1"/>
    </source>
</evidence>
<organism evidence="2 3">
    <name type="scientific">Pleuronectes platessa</name>
    <name type="common">European plaice</name>
    <dbReference type="NCBI Taxonomy" id="8262"/>
    <lineage>
        <taxon>Eukaryota</taxon>
        <taxon>Metazoa</taxon>
        <taxon>Chordata</taxon>
        <taxon>Craniata</taxon>
        <taxon>Vertebrata</taxon>
        <taxon>Euteleostomi</taxon>
        <taxon>Actinopterygii</taxon>
        <taxon>Neopterygii</taxon>
        <taxon>Teleostei</taxon>
        <taxon>Neoteleostei</taxon>
        <taxon>Acanthomorphata</taxon>
        <taxon>Carangaria</taxon>
        <taxon>Pleuronectiformes</taxon>
        <taxon>Pleuronectoidei</taxon>
        <taxon>Pleuronectidae</taxon>
        <taxon>Pleuronectes</taxon>
    </lineage>
</organism>
<evidence type="ECO:0000256" key="1">
    <source>
        <dbReference type="SAM" id="MobiDB-lite"/>
    </source>
</evidence>
<dbReference type="EMBL" id="CADEAL010000682">
    <property type="protein sequence ID" value="CAB1423802.1"/>
    <property type="molecule type" value="Genomic_DNA"/>
</dbReference>